<proteinExistence type="predicted"/>
<dbReference type="Proteomes" id="UP001620626">
    <property type="component" value="Unassembled WGS sequence"/>
</dbReference>
<keyword evidence="1" id="KW-0732">Signal</keyword>
<dbReference type="EMBL" id="JBICBT010001070">
    <property type="protein sequence ID" value="KAL3084786.1"/>
    <property type="molecule type" value="Genomic_DNA"/>
</dbReference>
<comment type="caution">
    <text evidence="2">The sequence shown here is derived from an EMBL/GenBank/DDBJ whole genome shotgun (WGS) entry which is preliminary data.</text>
</comment>
<feature type="chain" id="PRO_5044883074" evidence="1">
    <location>
        <begin position="20"/>
        <end position="235"/>
    </location>
</feature>
<keyword evidence="3" id="KW-1185">Reference proteome</keyword>
<sequence length="235" mass="26483">MKLLFIILLLSSIGYYCHGMPKTPSNFTCEEGRFMVNGKWDKSYALVEECQPDQMRQCVDLKCSLVGLNSRDQFSLTLHLTQMCANLDFDLAKCPEMSDHCTEMGGVPSCEEFITPSTTKPNWKHKPTIACLSGKVNAGDSAVGLPARVCGEGKGCFTMKCYSERAKYSNETLLYTVKGCIWEKDEEDEEWRARRTCESQEYKWCDESCCNGEGEEETRSCDALYKPAEPANAEE</sequence>
<reference evidence="2 3" key="1">
    <citation type="submission" date="2024-10" db="EMBL/GenBank/DDBJ databases">
        <authorList>
            <person name="Kim D."/>
        </authorList>
    </citation>
    <scope>NUCLEOTIDE SEQUENCE [LARGE SCALE GENOMIC DNA]</scope>
    <source>
        <strain evidence="2">BH-2024</strain>
    </source>
</reference>
<feature type="signal peptide" evidence="1">
    <location>
        <begin position="1"/>
        <end position="19"/>
    </location>
</feature>
<evidence type="ECO:0000256" key="1">
    <source>
        <dbReference type="SAM" id="SignalP"/>
    </source>
</evidence>
<protein>
    <submittedName>
        <fullName evidence="2">Uncharacterized protein</fullName>
    </submittedName>
</protein>
<evidence type="ECO:0000313" key="3">
    <source>
        <dbReference type="Proteomes" id="UP001620626"/>
    </source>
</evidence>
<evidence type="ECO:0000313" key="2">
    <source>
        <dbReference type="EMBL" id="KAL3084786.1"/>
    </source>
</evidence>
<name>A0ABD2IZN1_9BILA</name>
<organism evidence="2 3">
    <name type="scientific">Heterodera trifolii</name>
    <dbReference type="NCBI Taxonomy" id="157864"/>
    <lineage>
        <taxon>Eukaryota</taxon>
        <taxon>Metazoa</taxon>
        <taxon>Ecdysozoa</taxon>
        <taxon>Nematoda</taxon>
        <taxon>Chromadorea</taxon>
        <taxon>Rhabditida</taxon>
        <taxon>Tylenchina</taxon>
        <taxon>Tylenchomorpha</taxon>
        <taxon>Tylenchoidea</taxon>
        <taxon>Heteroderidae</taxon>
        <taxon>Heteroderinae</taxon>
        <taxon>Heterodera</taxon>
    </lineage>
</organism>
<dbReference type="AlphaFoldDB" id="A0ABD2IZN1"/>
<gene>
    <name evidence="2" type="ORF">niasHT_031671</name>
</gene>
<accession>A0ABD2IZN1</accession>